<dbReference type="InterPro" id="IPR052701">
    <property type="entry name" value="GAG_Ulvan_Degrading_Sulfatases"/>
</dbReference>
<reference evidence="3" key="1">
    <citation type="journal article" date="2015" name="Genome Announc.">
        <title>Draft Genome Sequence of Anaerolineae Strain TC1, a Novel Isolate from a Methanogenic Wastewater Treatment System.</title>
        <authorList>
            <person name="Matsuura N."/>
            <person name="Tourlousse D.M."/>
            <person name="Sun L."/>
            <person name="Toyonaga M."/>
            <person name="Kuroda K."/>
            <person name="Ohashi A."/>
            <person name="Cruz R."/>
            <person name="Yamaguchi T."/>
            <person name="Sekiguchi Y."/>
        </authorList>
    </citation>
    <scope>NUCLEOTIDE SEQUENCE [LARGE SCALE GENOMIC DNA]</scope>
    <source>
        <strain evidence="3">TC1</strain>
    </source>
</reference>
<keyword evidence="4" id="KW-1185">Reference proteome</keyword>
<feature type="transmembrane region" description="Helical" evidence="1">
    <location>
        <begin position="102"/>
        <end position="123"/>
    </location>
</feature>
<proteinExistence type="predicted"/>
<dbReference type="SUPFAM" id="SSF53649">
    <property type="entry name" value="Alkaline phosphatase-like"/>
    <property type="match status" value="1"/>
</dbReference>
<keyword evidence="1" id="KW-1133">Transmembrane helix</keyword>
<dbReference type="STRING" id="1678840.ATC1_11310"/>
<dbReference type="PANTHER" id="PTHR43751">
    <property type="entry name" value="SULFATASE"/>
    <property type="match status" value="1"/>
</dbReference>
<keyword evidence="1" id="KW-0472">Membrane</keyword>
<dbReference type="PANTHER" id="PTHR43751:SF3">
    <property type="entry name" value="SULFATASE N-TERMINAL DOMAIN-CONTAINING PROTEIN"/>
    <property type="match status" value="1"/>
</dbReference>
<keyword evidence="1" id="KW-0812">Transmembrane</keyword>
<gene>
    <name evidence="3" type="ORF">ATC1_11310</name>
</gene>
<evidence type="ECO:0000313" key="3">
    <source>
        <dbReference type="EMBL" id="GAP39380.1"/>
    </source>
</evidence>
<evidence type="ECO:0000313" key="4">
    <source>
        <dbReference type="Proteomes" id="UP000053370"/>
    </source>
</evidence>
<organism evidence="3">
    <name type="scientific">Flexilinea flocculi</name>
    <dbReference type="NCBI Taxonomy" id="1678840"/>
    <lineage>
        <taxon>Bacteria</taxon>
        <taxon>Bacillati</taxon>
        <taxon>Chloroflexota</taxon>
        <taxon>Anaerolineae</taxon>
        <taxon>Anaerolineales</taxon>
        <taxon>Anaerolineaceae</taxon>
        <taxon>Flexilinea</taxon>
    </lineage>
</organism>
<accession>A0A0K8PB54</accession>
<dbReference type="Proteomes" id="UP000053370">
    <property type="component" value="Unassembled WGS sequence"/>
</dbReference>
<name>A0A0K8PB54_9CHLR</name>
<sequence length="682" mass="78940">MLIFVILSIGIIRFLYSNLRNSSNRRRFLRFPLGPIQLWYENIARILTEKNLYIQDQKPYWKRSIAQTILAAYCYVFMEWLFQITKPSFMDDMQLWAKVKILLISGLFVTLLIMIFWFVLFLLQMTISKRFPLWHHLIFQIPAASIWSCLFLILIDNFTYTVLKIGILSVGTLCRVLYAVIFLTVFLYLLKRLSVSNRSVAKDKTDKICKFTAGILVIISFVMAGFVYRSGSLENDPTGIGMQASRRPNVILLSTDGLNASHMSVYGYERDTTPFITELAKNSLISRNHFTNSSATTGSITSVLTGKNPLTTHVLKPAQALMGLNMYQHLPWFMKVNGYQTISIGIPYYVDVNVINFKNAFDEVNQRNNTSEKLISNFSSSGYDNEMYFLVTIFERINDRLRQIFFIKSQQSKNLKIPNFNQLTGSADDEQLDYLFHRMDEIFRMKQPLFVQIHLLGTHGEVFNPSDRVFSKDLSQNEEWMTDFYDDAILNFDHQTEKIVEYLKENGEFDNTLLVIYSDHGQHWTITDKLPLIIHFPEDAYQGILTANTQNVDIAPTILDYMQIPIPSWMEGNSLIQPLDPVRLIVAPLHKGDELVSEKELEQQNQNSTKIDKPNDLFRLLTIIQCQNWYLFDLNEQKLVKEGVFEDHSCPCSDEEMDSLLDIEKKLGKMLTLHGYPVPAGW</sequence>
<feature type="transmembrane region" description="Helical" evidence="1">
    <location>
        <begin position="167"/>
        <end position="190"/>
    </location>
</feature>
<evidence type="ECO:0000256" key="1">
    <source>
        <dbReference type="SAM" id="Phobius"/>
    </source>
</evidence>
<protein>
    <submittedName>
        <fullName evidence="3">Arylsulfatase A</fullName>
    </submittedName>
</protein>
<dbReference type="InterPro" id="IPR017850">
    <property type="entry name" value="Alkaline_phosphatase_core_sf"/>
</dbReference>
<dbReference type="Gene3D" id="3.40.720.10">
    <property type="entry name" value="Alkaline Phosphatase, subunit A"/>
    <property type="match status" value="1"/>
</dbReference>
<feature type="transmembrane region" description="Helical" evidence="1">
    <location>
        <begin position="135"/>
        <end position="155"/>
    </location>
</feature>
<evidence type="ECO:0000259" key="2">
    <source>
        <dbReference type="Pfam" id="PF00884"/>
    </source>
</evidence>
<dbReference type="InterPro" id="IPR000917">
    <property type="entry name" value="Sulfatase_N"/>
</dbReference>
<dbReference type="AlphaFoldDB" id="A0A0K8PB54"/>
<feature type="domain" description="Sulfatase N-terminal" evidence="2">
    <location>
        <begin position="248"/>
        <end position="564"/>
    </location>
</feature>
<feature type="transmembrane region" description="Helical" evidence="1">
    <location>
        <begin position="64"/>
        <end position="82"/>
    </location>
</feature>
<feature type="transmembrane region" description="Helical" evidence="1">
    <location>
        <begin position="211"/>
        <end position="228"/>
    </location>
</feature>
<dbReference type="EMBL" id="DF968179">
    <property type="protein sequence ID" value="GAP39380.1"/>
    <property type="molecule type" value="Genomic_DNA"/>
</dbReference>
<dbReference type="Pfam" id="PF00884">
    <property type="entry name" value="Sulfatase"/>
    <property type="match status" value="1"/>
</dbReference>